<sequence>MPQYIIPCYFEFHGKVAVEADTLEEAVEQVTQQQDLNGDESFRKGNVSDLHFTEHVKLDTPGITEYNSQKFPGEVEAFKKLSLDQLKELFGSDHVE</sequence>
<reference evidence="1 2" key="1">
    <citation type="submission" date="2020-02" db="EMBL/GenBank/DDBJ databases">
        <title>Draft genome sequence of two Spirosoma agri KCTC 52727 and Spirosoma terrae KCTC 52035.</title>
        <authorList>
            <person name="Rojas J."/>
            <person name="Ambika Manirajan B."/>
            <person name="Suarez C."/>
            <person name="Ratering S."/>
            <person name="Schnell S."/>
        </authorList>
    </citation>
    <scope>NUCLEOTIDE SEQUENCE [LARGE SCALE GENOMIC DNA]</scope>
    <source>
        <strain evidence="1 2">KCTC 52035</strain>
    </source>
</reference>
<dbReference type="Proteomes" id="UP000474175">
    <property type="component" value="Unassembled WGS sequence"/>
</dbReference>
<organism evidence="1 2">
    <name type="scientific">Spirosoma terrae</name>
    <dbReference type="NCBI Taxonomy" id="1968276"/>
    <lineage>
        <taxon>Bacteria</taxon>
        <taxon>Pseudomonadati</taxon>
        <taxon>Bacteroidota</taxon>
        <taxon>Cytophagia</taxon>
        <taxon>Cytophagales</taxon>
        <taxon>Cytophagaceae</taxon>
        <taxon>Spirosoma</taxon>
    </lineage>
</organism>
<accession>A0A6L9L558</accession>
<dbReference type="RefSeq" id="WP_163948191.1">
    <property type="nucleotide sequence ID" value="NZ_JAAFZH010000004.1"/>
</dbReference>
<dbReference type="EMBL" id="JAAFZH010000004">
    <property type="protein sequence ID" value="NDU95686.1"/>
    <property type="molecule type" value="Genomic_DNA"/>
</dbReference>
<protein>
    <submittedName>
        <fullName evidence="1">Uncharacterized protein</fullName>
    </submittedName>
</protein>
<name>A0A6L9L558_9BACT</name>
<gene>
    <name evidence="1" type="ORF">GK108_12455</name>
</gene>
<comment type="caution">
    <text evidence="1">The sequence shown here is derived from an EMBL/GenBank/DDBJ whole genome shotgun (WGS) entry which is preliminary data.</text>
</comment>
<keyword evidence="2" id="KW-1185">Reference proteome</keyword>
<dbReference type="AlphaFoldDB" id="A0A6L9L558"/>
<evidence type="ECO:0000313" key="1">
    <source>
        <dbReference type="EMBL" id="NDU95686.1"/>
    </source>
</evidence>
<proteinExistence type="predicted"/>
<evidence type="ECO:0000313" key="2">
    <source>
        <dbReference type="Proteomes" id="UP000474175"/>
    </source>
</evidence>